<evidence type="ECO:0000313" key="3">
    <source>
        <dbReference type="Proteomes" id="UP001152622"/>
    </source>
</evidence>
<sequence length="93" mass="9915">MMEITCKLEWTGRGSRTCAIEHVIGSMRRSQAESRQGAQRTNQRPVTPGPPALIRTEPRCVMTARGAAAGTHPDLLLSVTNTAGSPTQICPGS</sequence>
<dbReference type="EMBL" id="JAINUF010000009">
    <property type="protein sequence ID" value="KAJ8350158.1"/>
    <property type="molecule type" value="Genomic_DNA"/>
</dbReference>
<dbReference type="Proteomes" id="UP001152622">
    <property type="component" value="Chromosome 9"/>
</dbReference>
<dbReference type="AlphaFoldDB" id="A0A9Q1F368"/>
<comment type="caution">
    <text evidence="2">The sequence shown here is derived from an EMBL/GenBank/DDBJ whole genome shotgun (WGS) entry which is preliminary data.</text>
</comment>
<reference evidence="2" key="1">
    <citation type="journal article" date="2023" name="Science">
        <title>Genome structures resolve the early diversification of teleost fishes.</title>
        <authorList>
            <person name="Parey E."/>
            <person name="Louis A."/>
            <person name="Montfort J."/>
            <person name="Bouchez O."/>
            <person name="Roques C."/>
            <person name="Iampietro C."/>
            <person name="Lluch J."/>
            <person name="Castinel A."/>
            <person name="Donnadieu C."/>
            <person name="Desvignes T."/>
            <person name="Floi Bucao C."/>
            <person name="Jouanno E."/>
            <person name="Wen M."/>
            <person name="Mejri S."/>
            <person name="Dirks R."/>
            <person name="Jansen H."/>
            <person name="Henkel C."/>
            <person name="Chen W.J."/>
            <person name="Zahm M."/>
            <person name="Cabau C."/>
            <person name="Klopp C."/>
            <person name="Thompson A.W."/>
            <person name="Robinson-Rechavi M."/>
            <person name="Braasch I."/>
            <person name="Lecointre G."/>
            <person name="Bobe J."/>
            <person name="Postlethwait J.H."/>
            <person name="Berthelot C."/>
            <person name="Roest Crollius H."/>
            <person name="Guiguen Y."/>
        </authorList>
    </citation>
    <scope>NUCLEOTIDE SEQUENCE</scope>
    <source>
        <tissue evidence="2">Blood</tissue>
    </source>
</reference>
<evidence type="ECO:0000313" key="2">
    <source>
        <dbReference type="EMBL" id="KAJ8350158.1"/>
    </source>
</evidence>
<feature type="region of interest" description="Disordered" evidence="1">
    <location>
        <begin position="25"/>
        <end position="54"/>
    </location>
</feature>
<organism evidence="2 3">
    <name type="scientific">Synaphobranchus kaupii</name>
    <name type="common">Kaup's arrowtooth eel</name>
    <dbReference type="NCBI Taxonomy" id="118154"/>
    <lineage>
        <taxon>Eukaryota</taxon>
        <taxon>Metazoa</taxon>
        <taxon>Chordata</taxon>
        <taxon>Craniata</taxon>
        <taxon>Vertebrata</taxon>
        <taxon>Euteleostomi</taxon>
        <taxon>Actinopterygii</taxon>
        <taxon>Neopterygii</taxon>
        <taxon>Teleostei</taxon>
        <taxon>Anguilliformes</taxon>
        <taxon>Synaphobranchidae</taxon>
        <taxon>Synaphobranchus</taxon>
    </lineage>
</organism>
<protein>
    <submittedName>
        <fullName evidence="2">Uncharacterized protein</fullName>
    </submittedName>
</protein>
<feature type="compositionally biased region" description="Polar residues" evidence="1">
    <location>
        <begin position="33"/>
        <end position="45"/>
    </location>
</feature>
<gene>
    <name evidence="2" type="ORF">SKAU_G00252880</name>
</gene>
<proteinExistence type="predicted"/>
<accession>A0A9Q1F368</accession>
<keyword evidence="3" id="KW-1185">Reference proteome</keyword>
<name>A0A9Q1F368_SYNKA</name>
<evidence type="ECO:0000256" key="1">
    <source>
        <dbReference type="SAM" id="MobiDB-lite"/>
    </source>
</evidence>